<dbReference type="EMBL" id="JABSTQ010011249">
    <property type="protein sequence ID" value="KAG0413535.1"/>
    <property type="molecule type" value="Genomic_DNA"/>
</dbReference>
<gene>
    <name evidence="1" type="ORF">HPB47_009304</name>
</gene>
<proteinExistence type="predicted"/>
<comment type="caution">
    <text evidence="1">The sequence shown here is derived from an EMBL/GenBank/DDBJ whole genome shotgun (WGS) entry which is preliminary data.</text>
</comment>
<protein>
    <submittedName>
        <fullName evidence="1">Uncharacterized protein</fullName>
    </submittedName>
</protein>
<organism evidence="1 2">
    <name type="scientific">Ixodes persulcatus</name>
    <name type="common">Taiga tick</name>
    <dbReference type="NCBI Taxonomy" id="34615"/>
    <lineage>
        <taxon>Eukaryota</taxon>
        <taxon>Metazoa</taxon>
        <taxon>Ecdysozoa</taxon>
        <taxon>Arthropoda</taxon>
        <taxon>Chelicerata</taxon>
        <taxon>Arachnida</taxon>
        <taxon>Acari</taxon>
        <taxon>Parasitiformes</taxon>
        <taxon>Ixodida</taxon>
        <taxon>Ixodoidea</taxon>
        <taxon>Ixodidae</taxon>
        <taxon>Ixodinae</taxon>
        <taxon>Ixodes</taxon>
    </lineage>
</organism>
<sequence length="67" mass="7431">MASKLKYLSSSNIFKGSLSEDLERVQAGDRQRVREYKNAFPVETVSNDTGVCARTVAKYKAQCLSGK</sequence>
<evidence type="ECO:0000313" key="1">
    <source>
        <dbReference type="EMBL" id="KAG0413535.1"/>
    </source>
</evidence>
<evidence type="ECO:0000313" key="2">
    <source>
        <dbReference type="Proteomes" id="UP000805193"/>
    </source>
</evidence>
<feature type="non-terminal residue" evidence="1">
    <location>
        <position position="67"/>
    </location>
</feature>
<reference evidence="1 2" key="1">
    <citation type="journal article" date="2020" name="Cell">
        <title>Large-Scale Comparative Analyses of Tick Genomes Elucidate Their Genetic Diversity and Vector Capacities.</title>
        <authorList>
            <consortium name="Tick Genome and Microbiome Consortium (TIGMIC)"/>
            <person name="Jia N."/>
            <person name="Wang J."/>
            <person name="Shi W."/>
            <person name="Du L."/>
            <person name="Sun Y."/>
            <person name="Zhan W."/>
            <person name="Jiang J.F."/>
            <person name="Wang Q."/>
            <person name="Zhang B."/>
            <person name="Ji P."/>
            <person name="Bell-Sakyi L."/>
            <person name="Cui X.M."/>
            <person name="Yuan T.T."/>
            <person name="Jiang B.G."/>
            <person name="Yang W.F."/>
            <person name="Lam T.T."/>
            <person name="Chang Q.C."/>
            <person name="Ding S.J."/>
            <person name="Wang X.J."/>
            <person name="Zhu J.G."/>
            <person name="Ruan X.D."/>
            <person name="Zhao L."/>
            <person name="Wei J.T."/>
            <person name="Ye R.Z."/>
            <person name="Que T.C."/>
            <person name="Du C.H."/>
            <person name="Zhou Y.H."/>
            <person name="Cheng J.X."/>
            <person name="Dai P.F."/>
            <person name="Guo W.B."/>
            <person name="Han X.H."/>
            <person name="Huang E.J."/>
            <person name="Li L.F."/>
            <person name="Wei W."/>
            <person name="Gao Y.C."/>
            <person name="Liu J.Z."/>
            <person name="Shao H.Z."/>
            <person name="Wang X."/>
            <person name="Wang C.C."/>
            <person name="Yang T.C."/>
            <person name="Huo Q.B."/>
            <person name="Li W."/>
            <person name="Chen H.Y."/>
            <person name="Chen S.E."/>
            <person name="Zhou L.G."/>
            <person name="Ni X.B."/>
            <person name="Tian J.H."/>
            <person name="Sheng Y."/>
            <person name="Liu T."/>
            <person name="Pan Y.S."/>
            <person name="Xia L.Y."/>
            <person name="Li J."/>
            <person name="Zhao F."/>
            <person name="Cao W.C."/>
        </authorList>
    </citation>
    <scope>NUCLEOTIDE SEQUENCE [LARGE SCALE GENOMIC DNA]</scope>
    <source>
        <strain evidence="1">Iper-2018</strain>
    </source>
</reference>
<accession>A0AC60P2B8</accession>
<name>A0AC60P2B8_IXOPE</name>
<keyword evidence="2" id="KW-1185">Reference proteome</keyword>
<dbReference type="Proteomes" id="UP000805193">
    <property type="component" value="Unassembled WGS sequence"/>
</dbReference>